<name>A0AAN8LE24_9TELE</name>
<dbReference type="AlphaFoldDB" id="A0AAN8LE24"/>
<dbReference type="Proteomes" id="UP001356427">
    <property type="component" value="Unassembled WGS sequence"/>
</dbReference>
<proteinExistence type="predicted"/>
<feature type="transmembrane region" description="Helical" evidence="1">
    <location>
        <begin position="7"/>
        <end position="25"/>
    </location>
</feature>
<dbReference type="PANTHER" id="PTHR13304:SF0">
    <property type="entry name" value="GLYCOSYLPHOSPHATIDYLINOSITOL ANCHOR ATTACHMENT 1 PROTEIN"/>
    <property type="match status" value="1"/>
</dbReference>
<accession>A0AAN8LE24</accession>
<dbReference type="PANTHER" id="PTHR13304">
    <property type="entry name" value="GLYCOSYLPHOSPHATIDYLINOSITOL ANCHOR ATTACHMENT 1 PROTEIN"/>
    <property type="match status" value="1"/>
</dbReference>
<evidence type="ECO:0000313" key="3">
    <source>
        <dbReference type="Proteomes" id="UP001356427"/>
    </source>
</evidence>
<dbReference type="GO" id="GO:0016255">
    <property type="term" value="P:attachment of GPI anchor to protein"/>
    <property type="evidence" value="ECO:0007669"/>
    <property type="project" value="TreeGrafter"/>
</dbReference>
<keyword evidence="1" id="KW-1133">Transmembrane helix</keyword>
<sequence>MPSLSRFASIGYYMPAFGLLAVILLLRFNVLVLWCLSVLSLTAVTGLRPVGSARSFSTRNRGRIEGEQPSSPGVLSILTPVVISHMTGVALYTLPILSQQMAVQHFPVSETEAVVLTAIVIYTAGPATQHRASCSSVGFWKDRAGLEGAEAGGSTIAGCVTGLHCPHQLPAGLHPGSVLAAFITPHTPKVLSAVIMVLLSPGCALLYCVFQALQETPVSLQNGWMLFLSVISQGILNHAP</sequence>
<dbReference type="EMBL" id="JAGTTL010000025">
    <property type="protein sequence ID" value="KAK6302741.1"/>
    <property type="molecule type" value="Genomic_DNA"/>
</dbReference>
<keyword evidence="1" id="KW-0472">Membrane</keyword>
<reference evidence="2 3" key="1">
    <citation type="submission" date="2021-04" db="EMBL/GenBank/DDBJ databases">
        <authorList>
            <person name="De Guttry C."/>
            <person name="Zahm M."/>
            <person name="Klopp C."/>
            <person name="Cabau C."/>
            <person name="Louis A."/>
            <person name="Berthelot C."/>
            <person name="Parey E."/>
            <person name="Roest Crollius H."/>
            <person name="Montfort J."/>
            <person name="Robinson-Rechavi M."/>
            <person name="Bucao C."/>
            <person name="Bouchez O."/>
            <person name="Gislard M."/>
            <person name="Lluch J."/>
            <person name="Milhes M."/>
            <person name="Lampietro C."/>
            <person name="Lopez Roques C."/>
            <person name="Donnadieu C."/>
            <person name="Braasch I."/>
            <person name="Desvignes T."/>
            <person name="Postlethwait J."/>
            <person name="Bobe J."/>
            <person name="Wedekind C."/>
            <person name="Guiguen Y."/>
        </authorList>
    </citation>
    <scope>NUCLEOTIDE SEQUENCE [LARGE SCALE GENOMIC DNA]</scope>
    <source>
        <strain evidence="2">Cs_M1</strain>
        <tissue evidence="2">Blood</tissue>
    </source>
</reference>
<feature type="transmembrane region" description="Helical" evidence="1">
    <location>
        <begin position="190"/>
        <end position="210"/>
    </location>
</feature>
<dbReference type="GO" id="GO:0042765">
    <property type="term" value="C:GPI-anchor transamidase complex"/>
    <property type="evidence" value="ECO:0007669"/>
    <property type="project" value="InterPro"/>
</dbReference>
<dbReference type="Pfam" id="PF04114">
    <property type="entry name" value="Gaa1"/>
    <property type="match status" value="1"/>
</dbReference>
<dbReference type="InterPro" id="IPR007246">
    <property type="entry name" value="Gaa1"/>
</dbReference>
<gene>
    <name evidence="2" type="ORF">J4Q44_G00270960</name>
</gene>
<keyword evidence="3" id="KW-1185">Reference proteome</keyword>
<comment type="caution">
    <text evidence="2">The sequence shown here is derived from an EMBL/GenBank/DDBJ whole genome shotgun (WGS) entry which is preliminary data.</text>
</comment>
<evidence type="ECO:0000313" key="2">
    <source>
        <dbReference type="EMBL" id="KAK6302741.1"/>
    </source>
</evidence>
<organism evidence="2 3">
    <name type="scientific">Coregonus suidteri</name>
    <dbReference type="NCBI Taxonomy" id="861788"/>
    <lineage>
        <taxon>Eukaryota</taxon>
        <taxon>Metazoa</taxon>
        <taxon>Chordata</taxon>
        <taxon>Craniata</taxon>
        <taxon>Vertebrata</taxon>
        <taxon>Euteleostomi</taxon>
        <taxon>Actinopterygii</taxon>
        <taxon>Neopterygii</taxon>
        <taxon>Teleostei</taxon>
        <taxon>Protacanthopterygii</taxon>
        <taxon>Salmoniformes</taxon>
        <taxon>Salmonidae</taxon>
        <taxon>Coregoninae</taxon>
        <taxon>Coregonus</taxon>
    </lineage>
</organism>
<evidence type="ECO:0000256" key="1">
    <source>
        <dbReference type="SAM" id="Phobius"/>
    </source>
</evidence>
<feature type="transmembrane region" description="Helical" evidence="1">
    <location>
        <begin position="31"/>
        <end position="51"/>
    </location>
</feature>
<keyword evidence="1" id="KW-0812">Transmembrane</keyword>
<protein>
    <submittedName>
        <fullName evidence="2">Uncharacterized protein</fullName>
    </submittedName>
</protein>